<dbReference type="AlphaFoldDB" id="A0A9E5MP11"/>
<feature type="transmembrane region" description="Helical" evidence="1">
    <location>
        <begin position="21"/>
        <end position="42"/>
    </location>
</feature>
<comment type="caution">
    <text evidence="2">The sequence shown here is derived from an EMBL/GenBank/DDBJ whole genome shotgun (WGS) entry which is preliminary data.</text>
</comment>
<evidence type="ECO:0008006" key="4">
    <source>
        <dbReference type="Google" id="ProtNLM"/>
    </source>
</evidence>
<keyword evidence="1" id="KW-0472">Membrane</keyword>
<evidence type="ECO:0000313" key="2">
    <source>
        <dbReference type="EMBL" id="NHO67709.1"/>
    </source>
</evidence>
<proteinExistence type="predicted"/>
<dbReference type="InterPro" id="IPR006311">
    <property type="entry name" value="TAT_signal"/>
</dbReference>
<gene>
    <name evidence="2" type="ORF">G8770_19355</name>
</gene>
<evidence type="ECO:0000256" key="1">
    <source>
        <dbReference type="SAM" id="Phobius"/>
    </source>
</evidence>
<keyword evidence="1" id="KW-0812">Transmembrane</keyword>
<protein>
    <recommendedName>
        <fullName evidence="4">Twin-arginine translocation signal domain-containing protein</fullName>
    </recommendedName>
</protein>
<reference evidence="2" key="1">
    <citation type="submission" date="2020-03" db="EMBL/GenBank/DDBJ databases">
        <authorList>
            <person name="Guo F."/>
        </authorList>
    </citation>
    <scope>NUCLEOTIDE SEQUENCE</scope>
    <source>
        <strain evidence="2">JCM 30134</strain>
    </source>
</reference>
<dbReference type="Proteomes" id="UP000787472">
    <property type="component" value="Unassembled WGS sequence"/>
</dbReference>
<accession>A0A9E5MP11</accession>
<name>A0A9E5MP11_9GAMM</name>
<dbReference type="EMBL" id="JAAONZ010000019">
    <property type="protein sequence ID" value="NHO67709.1"/>
    <property type="molecule type" value="Genomic_DNA"/>
</dbReference>
<organism evidence="2 3">
    <name type="scientific">Pseudomaricurvus hydrocarbonicus</name>
    <dbReference type="NCBI Taxonomy" id="1470433"/>
    <lineage>
        <taxon>Bacteria</taxon>
        <taxon>Pseudomonadati</taxon>
        <taxon>Pseudomonadota</taxon>
        <taxon>Gammaproteobacteria</taxon>
        <taxon>Cellvibrionales</taxon>
        <taxon>Cellvibrionaceae</taxon>
        <taxon>Pseudomaricurvus</taxon>
    </lineage>
</organism>
<sequence length="70" mass="7712">MDGLKNEIKGTQKGENSRRRFLRMAVTAAPAIVAAAVAPNAAAKMVTKVPRSRGLRDTEHTRKYLESARF</sequence>
<keyword evidence="3" id="KW-1185">Reference proteome</keyword>
<dbReference type="PROSITE" id="PS51318">
    <property type="entry name" value="TAT"/>
    <property type="match status" value="1"/>
</dbReference>
<keyword evidence="1" id="KW-1133">Transmembrane helix</keyword>
<evidence type="ECO:0000313" key="3">
    <source>
        <dbReference type="Proteomes" id="UP000787472"/>
    </source>
</evidence>